<feature type="transmembrane region" description="Helical" evidence="1">
    <location>
        <begin position="144"/>
        <end position="166"/>
    </location>
</feature>
<evidence type="ECO:0000313" key="2">
    <source>
        <dbReference type="EnsemblMetazoa" id="Aqu2.1.38728_001"/>
    </source>
</evidence>
<name>A0A1X7VFG8_AMPQE</name>
<organism evidence="2">
    <name type="scientific">Amphimedon queenslandica</name>
    <name type="common">Sponge</name>
    <dbReference type="NCBI Taxonomy" id="400682"/>
    <lineage>
        <taxon>Eukaryota</taxon>
        <taxon>Metazoa</taxon>
        <taxon>Porifera</taxon>
        <taxon>Demospongiae</taxon>
        <taxon>Heteroscleromorpha</taxon>
        <taxon>Haplosclerida</taxon>
        <taxon>Niphatidae</taxon>
        <taxon>Amphimedon</taxon>
    </lineage>
</organism>
<dbReference type="AlphaFoldDB" id="A0A1X7VFG8"/>
<dbReference type="EnsemblMetazoa" id="Aqu2.1.38728_001">
    <property type="protein sequence ID" value="Aqu2.1.38728_001"/>
    <property type="gene ID" value="Aqu2.1.38728"/>
</dbReference>
<feature type="transmembrane region" description="Helical" evidence="1">
    <location>
        <begin position="113"/>
        <end position="132"/>
    </location>
</feature>
<proteinExistence type="predicted"/>
<accession>A0A1X7VFG8</accession>
<keyword evidence="1" id="KW-0812">Transmembrane</keyword>
<feature type="transmembrane region" description="Helical" evidence="1">
    <location>
        <begin position="186"/>
        <end position="214"/>
    </location>
</feature>
<evidence type="ECO:0000256" key="1">
    <source>
        <dbReference type="SAM" id="Phobius"/>
    </source>
</evidence>
<protein>
    <submittedName>
        <fullName evidence="2">Uncharacterized protein</fullName>
    </submittedName>
</protein>
<reference evidence="2" key="1">
    <citation type="submission" date="2017-05" db="UniProtKB">
        <authorList>
            <consortium name="EnsemblMetazoa"/>
        </authorList>
    </citation>
    <scope>IDENTIFICATION</scope>
</reference>
<feature type="transmembrane region" description="Helical" evidence="1">
    <location>
        <begin position="26"/>
        <end position="53"/>
    </location>
</feature>
<keyword evidence="1" id="KW-1133">Transmembrane helix</keyword>
<sequence length="252" mass="28755">MRKGFESDLLLDSPDRRQRRERSRSIIVTSFSLFLFLLYALALVMILVSIGFFTVTDDKVRSWIRLNSSQSELDENDSDSNCILHSSSDDDGDEERYKFGKDIFCYLNYAGEAFIAFICLVLLIISIFQAWYGRWNCCFVTFNMIMLLAALLMGIALGYNLLLGHISLCSRSNPDDTHNPCNEMDLLLLSGGALLVAYASLCIAIVLELLMMLCHLSTRKQNQRQGLPKSDRGYPWIDETVLMGRERPKQFD</sequence>
<keyword evidence="1" id="KW-0472">Membrane</keyword>
<dbReference type="InParanoid" id="A0A1X7VFG8"/>